<evidence type="ECO:0000313" key="2">
    <source>
        <dbReference type="EMBL" id="KOX74207.1"/>
    </source>
</evidence>
<reference evidence="2 3" key="1">
    <citation type="submission" date="2015-07" db="EMBL/GenBank/DDBJ databases">
        <title>The genome of Melipona quadrifasciata.</title>
        <authorList>
            <person name="Pan H."/>
            <person name="Kapheim K."/>
        </authorList>
    </citation>
    <scope>NUCLEOTIDE SEQUENCE [LARGE SCALE GENOMIC DNA]</scope>
    <source>
        <strain evidence="2">0111107301</strain>
        <tissue evidence="2">Whole body</tissue>
    </source>
</reference>
<organism evidence="2 3">
    <name type="scientific">Melipona quadrifasciata</name>
    <dbReference type="NCBI Taxonomy" id="166423"/>
    <lineage>
        <taxon>Eukaryota</taxon>
        <taxon>Metazoa</taxon>
        <taxon>Ecdysozoa</taxon>
        <taxon>Arthropoda</taxon>
        <taxon>Hexapoda</taxon>
        <taxon>Insecta</taxon>
        <taxon>Pterygota</taxon>
        <taxon>Neoptera</taxon>
        <taxon>Endopterygota</taxon>
        <taxon>Hymenoptera</taxon>
        <taxon>Apocrita</taxon>
        <taxon>Aculeata</taxon>
        <taxon>Apoidea</taxon>
        <taxon>Anthophila</taxon>
        <taxon>Apidae</taxon>
        <taxon>Melipona</taxon>
    </lineage>
</organism>
<accession>A0A0M8ZZP6</accession>
<dbReference type="AlphaFoldDB" id="A0A0M8ZZP6"/>
<gene>
    <name evidence="2" type="ORF">WN51_13558</name>
</gene>
<dbReference type="Proteomes" id="UP000053105">
    <property type="component" value="Unassembled WGS sequence"/>
</dbReference>
<keyword evidence="1" id="KW-0472">Membrane</keyword>
<feature type="transmembrane region" description="Helical" evidence="1">
    <location>
        <begin position="41"/>
        <end position="60"/>
    </location>
</feature>
<proteinExistence type="predicted"/>
<keyword evidence="3" id="KW-1185">Reference proteome</keyword>
<protein>
    <submittedName>
        <fullName evidence="2">Uncharacterized protein</fullName>
    </submittedName>
</protein>
<keyword evidence="1" id="KW-0812">Transmembrane</keyword>
<sequence length="62" mass="7039">MRPFYRPHHVSGTFTYSLTTVSSSKIVCLLCKTNCGSDIDYLFAIFISIVVPICNFILYIDN</sequence>
<evidence type="ECO:0000313" key="3">
    <source>
        <dbReference type="Proteomes" id="UP000053105"/>
    </source>
</evidence>
<name>A0A0M8ZZP6_9HYME</name>
<keyword evidence="1" id="KW-1133">Transmembrane helix</keyword>
<dbReference type="EMBL" id="KQ435793">
    <property type="protein sequence ID" value="KOX74207.1"/>
    <property type="molecule type" value="Genomic_DNA"/>
</dbReference>
<evidence type="ECO:0000256" key="1">
    <source>
        <dbReference type="SAM" id="Phobius"/>
    </source>
</evidence>